<evidence type="ECO:0000256" key="15">
    <source>
        <dbReference type="SAM" id="Phobius"/>
    </source>
</evidence>
<evidence type="ECO:0000256" key="6">
    <source>
        <dbReference type="ARBA" id="ARBA00022553"/>
    </source>
</evidence>
<dbReference type="InterPro" id="IPR003660">
    <property type="entry name" value="HAMP_dom"/>
</dbReference>
<accession>A0A432YHL9</accession>
<dbReference type="InterPro" id="IPR036890">
    <property type="entry name" value="HATPase_C_sf"/>
</dbReference>
<dbReference type="CDD" id="cd06225">
    <property type="entry name" value="HAMP"/>
    <property type="match status" value="1"/>
</dbReference>
<dbReference type="SUPFAM" id="SSF55874">
    <property type="entry name" value="ATPase domain of HSP90 chaperone/DNA topoisomerase II/histidine kinase"/>
    <property type="match status" value="1"/>
</dbReference>
<keyword evidence="12 15" id="KW-1133">Transmembrane helix</keyword>
<dbReference type="SMART" id="SM00304">
    <property type="entry name" value="HAMP"/>
    <property type="match status" value="1"/>
</dbReference>
<feature type="domain" description="Histidine kinase" evidence="16">
    <location>
        <begin position="231"/>
        <end position="432"/>
    </location>
</feature>
<dbReference type="SMART" id="SM00388">
    <property type="entry name" value="HisKA"/>
    <property type="match status" value="1"/>
</dbReference>
<evidence type="ECO:0000256" key="14">
    <source>
        <dbReference type="ARBA" id="ARBA00023136"/>
    </source>
</evidence>
<dbReference type="RefSeq" id="WP_126753002.1">
    <property type="nucleotide sequence ID" value="NZ_JBHUMT010000016.1"/>
</dbReference>
<sequence>MKLFPKSAFARTVALLALILLINQVVSYVMVSNYVVKPSIEQINELVAKHIRTMFIPRQHSPETERELIERYREETGIEIFNDSQARENGLINSTYYGYLSDDMSLMLGGEAIVRVSQGNEFFIWVKPPKAPDFWIRVPLESMQKGQFSPLIMYLLLIGVSSVLGGMLFANWLNRPLKALEESARKVGRGEFPEQLQEKGASEVMAVTRAFNHMSKGIRELENDRNLLMAGVSHDLRTPLTRIRLAAEMMPEDDTLAQGIVEDIDDMNDIIDQFIDYVRLDQQEKSSRESLNELIEQTVANVPDSWEKHFELALGNLPLVWLRPLSMKRVIVNLLENAERYGKQNVLVSSGYNKKQKSVWFSVSDDGPGIPEEQQAKLFQPFMQGDKARGGVGSGLGLAIIKRIVDRHDGCITLKNRPEGGLCVRIELPLQAVPKITKQAG</sequence>
<dbReference type="SUPFAM" id="SSF158472">
    <property type="entry name" value="HAMP domain-like"/>
    <property type="match status" value="1"/>
</dbReference>
<gene>
    <name evidence="18" type="ORF">CWI73_11990</name>
</gene>
<dbReference type="InterPro" id="IPR050980">
    <property type="entry name" value="2C_sensor_his_kinase"/>
</dbReference>
<dbReference type="InterPro" id="IPR003661">
    <property type="entry name" value="HisK_dim/P_dom"/>
</dbReference>
<dbReference type="SMART" id="SM00387">
    <property type="entry name" value="HATPase_c"/>
    <property type="match status" value="1"/>
</dbReference>
<dbReference type="Gene3D" id="1.10.287.130">
    <property type="match status" value="1"/>
</dbReference>
<organism evidence="18 19">
    <name type="scientific">Idiomarina piscisalsi</name>
    <dbReference type="NCBI Taxonomy" id="1096243"/>
    <lineage>
        <taxon>Bacteria</taxon>
        <taxon>Pseudomonadati</taxon>
        <taxon>Pseudomonadota</taxon>
        <taxon>Gammaproteobacteria</taxon>
        <taxon>Alteromonadales</taxon>
        <taxon>Idiomarinaceae</taxon>
        <taxon>Idiomarina</taxon>
    </lineage>
</organism>
<keyword evidence="6" id="KW-0597">Phosphoprotein</keyword>
<dbReference type="InterPro" id="IPR003594">
    <property type="entry name" value="HATPase_dom"/>
</dbReference>
<keyword evidence="8 15" id="KW-0812">Transmembrane</keyword>
<keyword evidence="9" id="KW-0547">Nucleotide-binding</keyword>
<dbReference type="Pfam" id="PF00672">
    <property type="entry name" value="HAMP"/>
    <property type="match status" value="1"/>
</dbReference>
<evidence type="ECO:0000256" key="10">
    <source>
        <dbReference type="ARBA" id="ARBA00022777"/>
    </source>
</evidence>
<dbReference type="EMBL" id="PIQA01000016">
    <property type="protein sequence ID" value="RUO60405.1"/>
    <property type="molecule type" value="Genomic_DNA"/>
</dbReference>
<evidence type="ECO:0000259" key="17">
    <source>
        <dbReference type="PROSITE" id="PS50885"/>
    </source>
</evidence>
<name>A0A432YHL9_9GAMM</name>
<evidence type="ECO:0000313" key="18">
    <source>
        <dbReference type="EMBL" id="RUO60405.1"/>
    </source>
</evidence>
<dbReference type="PRINTS" id="PR00344">
    <property type="entry name" value="BCTRLSENSOR"/>
</dbReference>
<evidence type="ECO:0000313" key="19">
    <source>
        <dbReference type="Proteomes" id="UP000288361"/>
    </source>
</evidence>
<keyword evidence="7" id="KW-0808">Transferase</keyword>
<evidence type="ECO:0000256" key="3">
    <source>
        <dbReference type="ARBA" id="ARBA00012438"/>
    </source>
</evidence>
<dbReference type="FunFam" id="1.10.287.130:FF:000006">
    <property type="entry name" value="Osmolarity two-component histidine kinase EnvZ"/>
    <property type="match status" value="1"/>
</dbReference>
<evidence type="ECO:0000256" key="5">
    <source>
        <dbReference type="ARBA" id="ARBA00022519"/>
    </source>
</evidence>
<keyword evidence="14 15" id="KW-0472">Membrane</keyword>
<dbReference type="NCBIfam" id="NF007004">
    <property type="entry name" value="PRK09467.1"/>
    <property type="match status" value="1"/>
</dbReference>
<evidence type="ECO:0000256" key="9">
    <source>
        <dbReference type="ARBA" id="ARBA00022741"/>
    </source>
</evidence>
<dbReference type="Pfam" id="PF02518">
    <property type="entry name" value="HATPase_c"/>
    <property type="match status" value="1"/>
</dbReference>
<evidence type="ECO:0000256" key="11">
    <source>
        <dbReference type="ARBA" id="ARBA00022840"/>
    </source>
</evidence>
<dbReference type="CDD" id="cd00082">
    <property type="entry name" value="HisKA"/>
    <property type="match status" value="1"/>
</dbReference>
<feature type="domain" description="HAMP" evidence="17">
    <location>
        <begin position="171"/>
        <end position="223"/>
    </location>
</feature>
<dbReference type="GO" id="GO:0005524">
    <property type="term" value="F:ATP binding"/>
    <property type="evidence" value="ECO:0007669"/>
    <property type="project" value="UniProtKB-KW"/>
</dbReference>
<evidence type="ECO:0000256" key="13">
    <source>
        <dbReference type="ARBA" id="ARBA00023012"/>
    </source>
</evidence>
<dbReference type="GO" id="GO:0000155">
    <property type="term" value="F:phosphorelay sensor kinase activity"/>
    <property type="evidence" value="ECO:0007669"/>
    <property type="project" value="InterPro"/>
</dbReference>
<keyword evidence="11" id="KW-0067">ATP-binding</keyword>
<comment type="subcellular location">
    <subcellularLocation>
        <location evidence="2">Cell inner membrane</location>
        <topology evidence="2">Multi-pass membrane protein</topology>
    </subcellularLocation>
</comment>
<dbReference type="PROSITE" id="PS50109">
    <property type="entry name" value="HIS_KIN"/>
    <property type="match status" value="1"/>
</dbReference>
<keyword evidence="13" id="KW-0902">Two-component regulatory system</keyword>
<reference evidence="18 19" key="1">
    <citation type="journal article" date="2011" name="Front. Microbiol.">
        <title>Genomic signatures of strain selection and enhancement in Bacillus atrophaeus var. globigii, a historical biowarfare simulant.</title>
        <authorList>
            <person name="Gibbons H.S."/>
            <person name="Broomall S.M."/>
            <person name="McNew L.A."/>
            <person name="Daligault H."/>
            <person name="Chapman C."/>
            <person name="Bruce D."/>
            <person name="Karavis M."/>
            <person name="Krepps M."/>
            <person name="McGregor P.A."/>
            <person name="Hong C."/>
            <person name="Park K.H."/>
            <person name="Akmal A."/>
            <person name="Feldman A."/>
            <person name="Lin J.S."/>
            <person name="Chang W.E."/>
            <person name="Higgs B.W."/>
            <person name="Demirev P."/>
            <person name="Lindquist J."/>
            <person name="Liem A."/>
            <person name="Fochler E."/>
            <person name="Read T.D."/>
            <person name="Tapia R."/>
            <person name="Johnson S."/>
            <person name="Bishop-Lilly K.A."/>
            <person name="Detter C."/>
            <person name="Han C."/>
            <person name="Sozhamannan S."/>
            <person name="Rosenzweig C.N."/>
            <person name="Skowronski E.W."/>
        </authorList>
    </citation>
    <scope>NUCLEOTIDE SEQUENCE [LARGE SCALE GENOMIC DNA]</scope>
    <source>
        <strain evidence="18 19">TPS4-2</strain>
    </source>
</reference>
<evidence type="ECO:0000259" key="16">
    <source>
        <dbReference type="PROSITE" id="PS50109"/>
    </source>
</evidence>
<dbReference type="Pfam" id="PF00512">
    <property type="entry name" value="HisKA"/>
    <property type="match status" value="1"/>
</dbReference>
<evidence type="ECO:0000256" key="4">
    <source>
        <dbReference type="ARBA" id="ARBA00022475"/>
    </source>
</evidence>
<evidence type="ECO:0000256" key="12">
    <source>
        <dbReference type="ARBA" id="ARBA00022989"/>
    </source>
</evidence>
<dbReference type="PROSITE" id="PS50885">
    <property type="entry name" value="HAMP"/>
    <property type="match status" value="1"/>
</dbReference>
<keyword evidence="5" id="KW-0997">Cell inner membrane</keyword>
<feature type="transmembrane region" description="Helical" evidence="15">
    <location>
        <begin position="151"/>
        <end position="173"/>
    </location>
</feature>
<dbReference type="InterPro" id="IPR005467">
    <property type="entry name" value="His_kinase_dom"/>
</dbReference>
<dbReference type="SUPFAM" id="SSF47384">
    <property type="entry name" value="Homodimeric domain of signal transducing histidine kinase"/>
    <property type="match status" value="1"/>
</dbReference>
<dbReference type="Proteomes" id="UP000288361">
    <property type="component" value="Unassembled WGS sequence"/>
</dbReference>
<dbReference type="PANTHER" id="PTHR44936">
    <property type="entry name" value="SENSOR PROTEIN CREC"/>
    <property type="match status" value="1"/>
</dbReference>
<keyword evidence="4" id="KW-1003">Cell membrane</keyword>
<evidence type="ECO:0000256" key="2">
    <source>
        <dbReference type="ARBA" id="ARBA00004429"/>
    </source>
</evidence>
<dbReference type="InterPro" id="IPR004358">
    <property type="entry name" value="Sig_transdc_His_kin-like_C"/>
</dbReference>
<evidence type="ECO:0000256" key="8">
    <source>
        <dbReference type="ARBA" id="ARBA00022692"/>
    </source>
</evidence>
<dbReference type="PANTHER" id="PTHR44936:SF5">
    <property type="entry name" value="SENSOR HISTIDINE KINASE ENVZ"/>
    <property type="match status" value="1"/>
</dbReference>
<dbReference type="InterPro" id="IPR036097">
    <property type="entry name" value="HisK_dim/P_sf"/>
</dbReference>
<dbReference type="Gene3D" id="3.30.565.10">
    <property type="entry name" value="Histidine kinase-like ATPase, C-terminal domain"/>
    <property type="match status" value="1"/>
</dbReference>
<comment type="caution">
    <text evidence="18">The sequence shown here is derived from an EMBL/GenBank/DDBJ whole genome shotgun (WGS) entry which is preliminary data.</text>
</comment>
<dbReference type="GO" id="GO:0005886">
    <property type="term" value="C:plasma membrane"/>
    <property type="evidence" value="ECO:0007669"/>
    <property type="project" value="UniProtKB-SubCell"/>
</dbReference>
<comment type="catalytic activity">
    <reaction evidence="1">
        <text>ATP + protein L-histidine = ADP + protein N-phospho-L-histidine.</text>
        <dbReference type="EC" id="2.7.13.3"/>
    </reaction>
</comment>
<evidence type="ECO:0000256" key="1">
    <source>
        <dbReference type="ARBA" id="ARBA00000085"/>
    </source>
</evidence>
<protein>
    <recommendedName>
        <fullName evidence="3">histidine kinase</fullName>
        <ecNumber evidence="3">2.7.13.3</ecNumber>
    </recommendedName>
</protein>
<evidence type="ECO:0000256" key="7">
    <source>
        <dbReference type="ARBA" id="ARBA00022679"/>
    </source>
</evidence>
<dbReference type="EC" id="2.7.13.3" evidence="3"/>
<keyword evidence="10 18" id="KW-0418">Kinase</keyword>
<proteinExistence type="predicted"/>
<dbReference type="AlphaFoldDB" id="A0A432YHL9"/>